<evidence type="ECO:0000313" key="2">
    <source>
        <dbReference type="Proteomes" id="UP000317982"/>
    </source>
</evidence>
<keyword evidence="2" id="KW-1185">Reference proteome</keyword>
<proteinExistence type="predicted"/>
<dbReference type="InParanoid" id="A0A545B1Y5"/>
<dbReference type="EMBL" id="VIRS01000001">
    <property type="protein sequence ID" value="TQS46855.1"/>
    <property type="molecule type" value="Genomic_DNA"/>
</dbReference>
<organism evidence="1 2">
    <name type="scientific">Cryptosporangium phraense</name>
    <dbReference type="NCBI Taxonomy" id="2593070"/>
    <lineage>
        <taxon>Bacteria</taxon>
        <taxon>Bacillati</taxon>
        <taxon>Actinomycetota</taxon>
        <taxon>Actinomycetes</taxon>
        <taxon>Cryptosporangiales</taxon>
        <taxon>Cryptosporangiaceae</taxon>
        <taxon>Cryptosporangium</taxon>
    </lineage>
</organism>
<gene>
    <name evidence="1" type="ORF">FL583_00830</name>
</gene>
<dbReference type="Proteomes" id="UP000317982">
    <property type="component" value="Unassembled WGS sequence"/>
</dbReference>
<evidence type="ECO:0000313" key="1">
    <source>
        <dbReference type="EMBL" id="TQS46855.1"/>
    </source>
</evidence>
<comment type="caution">
    <text evidence="1">The sequence shown here is derived from an EMBL/GenBank/DDBJ whole genome shotgun (WGS) entry which is preliminary data.</text>
</comment>
<dbReference type="AlphaFoldDB" id="A0A545B1Y5"/>
<name>A0A545B1Y5_9ACTN</name>
<accession>A0A545B1Y5</accession>
<reference evidence="1 2" key="1">
    <citation type="submission" date="2019-07" db="EMBL/GenBank/DDBJ databases">
        <title>Cryptosporangium phraense sp. nov., isolated from plant litter.</title>
        <authorList>
            <person name="Suriyachadkun C."/>
        </authorList>
    </citation>
    <scope>NUCLEOTIDE SEQUENCE [LARGE SCALE GENOMIC DNA]</scope>
    <source>
        <strain evidence="1 2">A-T 5661</strain>
    </source>
</reference>
<dbReference type="OrthoDB" id="5195508at2"/>
<sequence>MPEPKSTPADGEERWPFRIVVNVLATPEQVQRLQSVLGEALCAAPENHPGPCRIAWSMASAGGDEGALDGSYGLDRDEAVFIREELGPVPVWPREDVDRSLEL</sequence>
<protein>
    <submittedName>
        <fullName evidence="1">Uncharacterized protein</fullName>
    </submittedName>
</protein>
<dbReference type="RefSeq" id="WP_142702473.1">
    <property type="nucleotide sequence ID" value="NZ_VIRS01000001.1"/>
</dbReference>